<organism evidence="2 3">
    <name type="scientific">Letharia lupina</name>
    <dbReference type="NCBI Taxonomy" id="560253"/>
    <lineage>
        <taxon>Eukaryota</taxon>
        <taxon>Fungi</taxon>
        <taxon>Dikarya</taxon>
        <taxon>Ascomycota</taxon>
        <taxon>Pezizomycotina</taxon>
        <taxon>Lecanoromycetes</taxon>
        <taxon>OSLEUM clade</taxon>
        <taxon>Lecanoromycetidae</taxon>
        <taxon>Lecanorales</taxon>
        <taxon>Lecanorineae</taxon>
        <taxon>Parmeliaceae</taxon>
        <taxon>Letharia</taxon>
    </lineage>
</organism>
<sequence length="406" mass="45464">MSRDIFTDFVGSPPSRVSYGFVEGFPSRAQNEGSTRLVPRDPDMQRLVDAMNAERDAERARKEVEMNTPENRQKAAEAEMAERERKRINFHFGRAMPMFINEGWKHIGGDLADEEIRVYTTDYERRRFWGIKPAGMWMYDFWEQNDPEVSRYDDFIAITWANPLIPPPVTTYDENNSDVWAGPGPNPELTPPEPPVAKALPPAEAATKPRRRQQTPDVNPSRRVKKSTTVPPKVNKSTRKSLADKVHARQPGFGDQVREVGVTARASGRPTRNEAAVTASGAQQETAREDRHSAHSRRPRGRPAAKANPAAKDETSLASKRPRGRPAANTKPATKDEDELPSKRPRGRPPAKAKPAKKSPEQKKTPAVKGNARVTKASQRERRPSARSTHKMRTRGEGPAELLQLA</sequence>
<evidence type="ECO:0000313" key="2">
    <source>
        <dbReference type="EMBL" id="KAF6226100.1"/>
    </source>
</evidence>
<name>A0A8H6FF68_9LECA</name>
<dbReference type="RefSeq" id="XP_037154653.1">
    <property type="nucleotide sequence ID" value="XM_037299827.1"/>
</dbReference>
<dbReference type="PRINTS" id="PR00929">
    <property type="entry name" value="ATHOOK"/>
</dbReference>
<dbReference type="AlphaFoldDB" id="A0A8H6FF68"/>
<feature type="compositionally biased region" description="Basic residues" evidence="1">
    <location>
        <begin position="343"/>
        <end position="357"/>
    </location>
</feature>
<dbReference type="EMBL" id="JACCJB010000006">
    <property type="protein sequence ID" value="KAF6226100.1"/>
    <property type="molecule type" value="Genomic_DNA"/>
</dbReference>
<reference evidence="2 3" key="1">
    <citation type="journal article" date="2020" name="Genomics">
        <title>Complete, high-quality genomes from long-read metagenomic sequencing of two wolf lichen thalli reveals enigmatic genome architecture.</title>
        <authorList>
            <person name="McKenzie S.K."/>
            <person name="Walston R.F."/>
            <person name="Allen J.L."/>
        </authorList>
    </citation>
    <scope>NUCLEOTIDE SEQUENCE [LARGE SCALE GENOMIC DNA]</scope>
    <source>
        <strain evidence="2">WasteWater1</strain>
    </source>
</reference>
<gene>
    <name evidence="2" type="ORF">HO133_008965</name>
</gene>
<feature type="compositionally biased region" description="Low complexity" evidence="1">
    <location>
        <begin position="196"/>
        <end position="206"/>
    </location>
</feature>
<dbReference type="InterPro" id="IPR017956">
    <property type="entry name" value="AT_hook_DNA-bd_motif"/>
</dbReference>
<keyword evidence="3" id="KW-1185">Reference proteome</keyword>
<dbReference type="GeneID" id="59337360"/>
<protein>
    <submittedName>
        <fullName evidence="2">Uncharacterized protein</fullName>
    </submittedName>
</protein>
<comment type="caution">
    <text evidence="2">The sequence shown here is derived from an EMBL/GenBank/DDBJ whole genome shotgun (WGS) entry which is preliminary data.</text>
</comment>
<evidence type="ECO:0000256" key="1">
    <source>
        <dbReference type="SAM" id="MobiDB-lite"/>
    </source>
</evidence>
<accession>A0A8H6FF68</accession>
<proteinExistence type="predicted"/>
<dbReference type="Proteomes" id="UP000593566">
    <property type="component" value="Unassembled WGS sequence"/>
</dbReference>
<feature type="compositionally biased region" description="Pro residues" evidence="1">
    <location>
        <begin position="184"/>
        <end position="195"/>
    </location>
</feature>
<evidence type="ECO:0000313" key="3">
    <source>
        <dbReference type="Proteomes" id="UP000593566"/>
    </source>
</evidence>
<dbReference type="GO" id="GO:0003677">
    <property type="term" value="F:DNA binding"/>
    <property type="evidence" value="ECO:0007669"/>
    <property type="project" value="InterPro"/>
</dbReference>
<feature type="region of interest" description="Disordered" evidence="1">
    <location>
        <begin position="172"/>
        <end position="406"/>
    </location>
</feature>
<feature type="compositionally biased region" description="Basic residues" evidence="1">
    <location>
        <begin position="294"/>
        <end position="303"/>
    </location>
</feature>